<dbReference type="InterPro" id="IPR004477">
    <property type="entry name" value="ComEC_N"/>
</dbReference>
<feature type="domain" description="Metallo-beta-lactamase" evidence="7">
    <location>
        <begin position="482"/>
        <end position="687"/>
    </location>
</feature>
<dbReference type="Pfam" id="PF00753">
    <property type="entry name" value="Lactamase_B"/>
    <property type="match status" value="1"/>
</dbReference>
<sequence length="733" mass="84487">MIYYALAYLTGVLWLHIKPLSILVFTSLLFILIKKRVGMVQFAFVLVVPCISYLYFQHYLNHTETSKSQLINHSFNTEAYFLNKPEINNHDLSGKLTINNHSYKYYYYFKSDEMRTHYSELYGYSCNVKGKFKSFDEQLNRNLYVKLETINGCKASRSTISYILEKHKQFVIDRLNEKHVRTPGKIIALITGDTSKVDESDLDKIREIGIYHLLAISGTHIGAIIGLIYFIFNRCQCPLILIKLLLFCLLPLYTLYTELAPSAIRAVSLSLLIILLPKRIYKQSMNLLAFVFIITTVINPAYIYNIGYQFSYLITFFILFSLPILESASTIKCILYITLIAQIGSFIISAAHFNQIQWIGILSNLLFVPFYACCLLPLSLFYFLTLHFPFELIPLTKLLNLVLYIHDLMVSLFMKLSSIKWVIPELSPILITVNVLFLVITIILLVHKRFYLFTIFFIVVITIDTISPESNDYKLTMLNVNQGDSLLFETPQREAVLIDTGGTLHKPGEKVKHNIAKKRVLPTLRRHGVKKIKYLIITHPHVDHMGELNYLINAMNIENLIINQQSFQKNQINLLKKQCKQHSVKILDFKMIPYFFLSQAKFNLLDTTIQTSEDLNEQSIVTLIEYKDIKILLMGDASTKNEFELVKKYNIGKIDILKVGHHGSKTSTSDNFINIIKPHISLISVGKSNLYNLPNIEIIKRLQQAHSNTYMTSQSGEVTITLKRHLIINGQRQ</sequence>
<feature type="transmembrane region" description="Helical" evidence="6">
    <location>
        <begin position="365"/>
        <end position="386"/>
    </location>
</feature>
<evidence type="ECO:0000256" key="5">
    <source>
        <dbReference type="ARBA" id="ARBA00023136"/>
    </source>
</evidence>
<evidence type="ECO:0000313" key="8">
    <source>
        <dbReference type="EMBL" id="SCS25030.1"/>
    </source>
</evidence>
<dbReference type="CDD" id="cd07731">
    <property type="entry name" value="ComA-like_MBL-fold"/>
    <property type="match status" value="1"/>
</dbReference>
<evidence type="ECO:0000256" key="6">
    <source>
        <dbReference type="SAM" id="Phobius"/>
    </source>
</evidence>
<feature type="transmembrane region" description="Helical" evidence="6">
    <location>
        <begin position="6"/>
        <end position="32"/>
    </location>
</feature>
<dbReference type="InterPro" id="IPR052159">
    <property type="entry name" value="Competence_DNA_uptake"/>
</dbReference>
<feature type="transmembrane region" description="Helical" evidence="6">
    <location>
        <begin position="450"/>
        <end position="467"/>
    </location>
</feature>
<dbReference type="GO" id="GO:0005886">
    <property type="term" value="C:plasma membrane"/>
    <property type="evidence" value="ECO:0007669"/>
    <property type="project" value="UniProtKB-SubCell"/>
</dbReference>
<feature type="transmembrane region" description="Helical" evidence="6">
    <location>
        <begin position="39"/>
        <end position="56"/>
    </location>
</feature>
<dbReference type="Pfam" id="PF03772">
    <property type="entry name" value="Competence"/>
    <property type="match status" value="1"/>
</dbReference>
<dbReference type="AlphaFoldDB" id="A0A1D4GJ91"/>
<accession>A0A1D4GJ91</accession>
<evidence type="ECO:0000256" key="3">
    <source>
        <dbReference type="ARBA" id="ARBA00022692"/>
    </source>
</evidence>
<dbReference type="SUPFAM" id="SSF56281">
    <property type="entry name" value="Metallo-hydrolase/oxidoreductase"/>
    <property type="match status" value="1"/>
</dbReference>
<dbReference type="SMART" id="SM00849">
    <property type="entry name" value="Lactamase_B"/>
    <property type="match status" value="1"/>
</dbReference>
<evidence type="ECO:0000259" key="7">
    <source>
        <dbReference type="SMART" id="SM00849"/>
    </source>
</evidence>
<dbReference type="NCBIfam" id="TIGR00361">
    <property type="entry name" value="ComEC_Rec2"/>
    <property type="match status" value="1"/>
</dbReference>
<evidence type="ECO:0000256" key="2">
    <source>
        <dbReference type="ARBA" id="ARBA00022475"/>
    </source>
</evidence>
<feature type="transmembrane region" description="Helical" evidence="6">
    <location>
        <begin position="262"/>
        <end position="280"/>
    </location>
</feature>
<feature type="transmembrane region" description="Helical" evidence="6">
    <location>
        <begin position="426"/>
        <end position="445"/>
    </location>
</feature>
<evidence type="ECO:0000256" key="4">
    <source>
        <dbReference type="ARBA" id="ARBA00022989"/>
    </source>
</evidence>
<comment type="subcellular location">
    <subcellularLocation>
        <location evidence="1">Cell membrane</location>
        <topology evidence="1">Multi-pass membrane protein</topology>
    </subcellularLocation>
</comment>
<dbReference type="PANTHER" id="PTHR30619">
    <property type="entry name" value="DNA INTERNALIZATION/COMPETENCE PROTEIN COMEC/REC2"/>
    <property type="match status" value="1"/>
</dbReference>
<protein>
    <submittedName>
        <fullName evidence="8">Competence protein ComEC</fullName>
    </submittedName>
</protein>
<keyword evidence="5 6" id="KW-0472">Membrane</keyword>
<organism evidence="8 9">
    <name type="scientific">Staphylococcus caeli</name>
    <dbReference type="NCBI Taxonomy" id="2201815"/>
    <lineage>
        <taxon>Bacteria</taxon>
        <taxon>Bacillati</taxon>
        <taxon>Bacillota</taxon>
        <taxon>Bacilli</taxon>
        <taxon>Bacillales</taxon>
        <taxon>Staphylococcaceae</taxon>
        <taxon>Staphylococcus</taxon>
    </lineage>
</organism>
<dbReference type="GO" id="GO:0030420">
    <property type="term" value="P:establishment of competence for transformation"/>
    <property type="evidence" value="ECO:0007669"/>
    <property type="project" value="InterPro"/>
</dbReference>
<dbReference type="Proteomes" id="UP000095768">
    <property type="component" value="Unassembled WGS sequence"/>
</dbReference>
<feature type="transmembrane region" description="Helical" evidence="6">
    <location>
        <begin position="210"/>
        <end position="232"/>
    </location>
</feature>
<dbReference type="InterPro" id="IPR001279">
    <property type="entry name" value="Metallo-B-lactamas"/>
</dbReference>
<dbReference type="InterPro" id="IPR004797">
    <property type="entry name" value="Competence_ComEC/Rec2"/>
</dbReference>
<keyword evidence="4 6" id="KW-1133">Transmembrane helix</keyword>
<evidence type="ECO:0000313" key="9">
    <source>
        <dbReference type="Proteomes" id="UP000095768"/>
    </source>
</evidence>
<name>A0A1D4GJ91_9STAP</name>
<dbReference type="NCBIfam" id="TIGR00360">
    <property type="entry name" value="ComEC_N-term"/>
    <property type="match status" value="1"/>
</dbReference>
<dbReference type="EMBL" id="FMPG01000001">
    <property type="protein sequence ID" value="SCS25030.1"/>
    <property type="molecule type" value="Genomic_DNA"/>
</dbReference>
<gene>
    <name evidence="8" type="ORF">SAMEA2297795_00074</name>
</gene>
<dbReference type="Gene3D" id="3.60.15.10">
    <property type="entry name" value="Ribonuclease Z/Hydroxyacylglutathione hydrolase-like"/>
    <property type="match status" value="1"/>
</dbReference>
<keyword evidence="2" id="KW-1003">Cell membrane</keyword>
<evidence type="ECO:0000256" key="1">
    <source>
        <dbReference type="ARBA" id="ARBA00004651"/>
    </source>
</evidence>
<reference evidence="8 9" key="1">
    <citation type="submission" date="2016-09" db="EMBL/GenBank/DDBJ databases">
        <authorList>
            <consortium name="Pathogen Informatics"/>
        </authorList>
    </citation>
    <scope>NUCLEOTIDE SEQUENCE [LARGE SCALE GENOMIC DNA]</scope>
    <source>
        <strain evidence="8 9">82B</strain>
    </source>
</reference>
<feature type="transmembrane region" description="Helical" evidence="6">
    <location>
        <begin position="333"/>
        <end position="353"/>
    </location>
</feature>
<dbReference type="InterPro" id="IPR035681">
    <property type="entry name" value="ComA-like_MBL"/>
</dbReference>
<keyword evidence="3 6" id="KW-0812">Transmembrane</keyword>
<dbReference type="InterPro" id="IPR036866">
    <property type="entry name" value="RibonucZ/Hydroxyglut_hydro"/>
</dbReference>
<feature type="transmembrane region" description="Helical" evidence="6">
    <location>
        <begin position="287"/>
        <end position="304"/>
    </location>
</feature>
<proteinExistence type="predicted"/>
<dbReference type="PANTHER" id="PTHR30619:SF1">
    <property type="entry name" value="RECOMBINATION PROTEIN 2"/>
    <property type="match status" value="1"/>
</dbReference>